<organism evidence="2 3">
    <name type="scientific">Lobosporangium transversale</name>
    <dbReference type="NCBI Taxonomy" id="64571"/>
    <lineage>
        <taxon>Eukaryota</taxon>
        <taxon>Fungi</taxon>
        <taxon>Fungi incertae sedis</taxon>
        <taxon>Mucoromycota</taxon>
        <taxon>Mortierellomycotina</taxon>
        <taxon>Mortierellomycetes</taxon>
        <taxon>Mortierellales</taxon>
        <taxon>Mortierellaceae</taxon>
        <taxon>Lobosporangium</taxon>
    </lineage>
</organism>
<name>A0A1Y2GVE2_9FUNG</name>
<evidence type="ECO:0000313" key="3">
    <source>
        <dbReference type="Proteomes" id="UP000193648"/>
    </source>
</evidence>
<dbReference type="GO" id="GO:0016747">
    <property type="term" value="F:acyltransferase activity, transferring groups other than amino-acyl groups"/>
    <property type="evidence" value="ECO:0007669"/>
    <property type="project" value="InterPro"/>
</dbReference>
<dbReference type="SUPFAM" id="SSF55729">
    <property type="entry name" value="Acyl-CoA N-acyltransferases (Nat)"/>
    <property type="match status" value="1"/>
</dbReference>
<evidence type="ECO:0000259" key="1">
    <source>
        <dbReference type="Pfam" id="PF13302"/>
    </source>
</evidence>
<evidence type="ECO:0000313" key="2">
    <source>
        <dbReference type="EMBL" id="ORZ26260.1"/>
    </source>
</evidence>
<dbReference type="EMBL" id="MCFF01000007">
    <property type="protein sequence ID" value="ORZ26260.1"/>
    <property type="molecule type" value="Genomic_DNA"/>
</dbReference>
<keyword evidence="3" id="KW-1185">Reference proteome</keyword>
<dbReference type="InterPro" id="IPR000182">
    <property type="entry name" value="GNAT_dom"/>
</dbReference>
<comment type="caution">
    <text evidence="2">The sequence shown here is derived from an EMBL/GenBank/DDBJ whole genome shotgun (WGS) entry which is preliminary data.</text>
</comment>
<protein>
    <submittedName>
        <fullName evidence="2">Acyl-CoA N-acyltransferase</fullName>
    </submittedName>
</protein>
<dbReference type="Proteomes" id="UP000193648">
    <property type="component" value="Unassembled WGS sequence"/>
</dbReference>
<dbReference type="STRING" id="64571.A0A1Y2GVE2"/>
<dbReference type="PANTHER" id="PTHR43792:SF1">
    <property type="entry name" value="N-ACETYLTRANSFERASE DOMAIN-CONTAINING PROTEIN"/>
    <property type="match status" value="1"/>
</dbReference>
<dbReference type="AlphaFoldDB" id="A0A1Y2GVE2"/>
<gene>
    <name evidence="2" type="ORF">BCR41DRAFT_419800</name>
</gene>
<reference evidence="2 3" key="1">
    <citation type="submission" date="2016-07" db="EMBL/GenBank/DDBJ databases">
        <title>Pervasive Adenine N6-methylation of Active Genes in Fungi.</title>
        <authorList>
            <consortium name="DOE Joint Genome Institute"/>
            <person name="Mondo S.J."/>
            <person name="Dannebaum R.O."/>
            <person name="Kuo R.C."/>
            <person name="Labutti K."/>
            <person name="Haridas S."/>
            <person name="Kuo A."/>
            <person name="Salamov A."/>
            <person name="Ahrendt S.R."/>
            <person name="Lipzen A."/>
            <person name="Sullivan W."/>
            <person name="Andreopoulos W.B."/>
            <person name="Clum A."/>
            <person name="Lindquist E."/>
            <person name="Daum C."/>
            <person name="Ramamoorthy G.K."/>
            <person name="Gryganskyi A."/>
            <person name="Culley D."/>
            <person name="Magnuson J.K."/>
            <person name="James T.Y."/>
            <person name="O'Malley M.A."/>
            <person name="Stajich J.E."/>
            <person name="Spatafora J.W."/>
            <person name="Visel A."/>
            <person name="Grigoriev I.V."/>
        </authorList>
    </citation>
    <scope>NUCLEOTIDE SEQUENCE [LARGE SCALE GENOMIC DNA]</scope>
    <source>
        <strain evidence="2 3">NRRL 3116</strain>
    </source>
</reference>
<dbReference type="Pfam" id="PF13302">
    <property type="entry name" value="Acetyltransf_3"/>
    <property type="match status" value="1"/>
</dbReference>
<dbReference type="Gene3D" id="3.40.630.30">
    <property type="match status" value="1"/>
</dbReference>
<proteinExistence type="predicted"/>
<keyword evidence="2" id="KW-0012">Acyltransferase</keyword>
<dbReference type="RefSeq" id="XP_021884025.1">
    <property type="nucleotide sequence ID" value="XM_022029816.1"/>
</dbReference>
<keyword evidence="2" id="KW-0808">Transferase</keyword>
<accession>A0A1Y2GVE2</accession>
<dbReference type="PANTHER" id="PTHR43792">
    <property type="entry name" value="GNAT FAMILY, PUTATIVE (AFU_ORTHOLOGUE AFUA_3G00765)-RELATED-RELATED"/>
    <property type="match status" value="1"/>
</dbReference>
<dbReference type="InterPro" id="IPR016181">
    <property type="entry name" value="Acyl_CoA_acyltransferase"/>
</dbReference>
<feature type="domain" description="N-acetyltransferase" evidence="1">
    <location>
        <begin position="23"/>
        <end position="163"/>
    </location>
</feature>
<dbReference type="InParanoid" id="A0A1Y2GVE2"/>
<dbReference type="OrthoDB" id="64477at2759"/>
<dbReference type="GeneID" id="33571659"/>
<sequence length="221" mass="25235">MSSQPTAQQPSQTNNNVSIETARLTLDPPDAKDDQAMGAMLSDPETMVHLQFMAKSWQGGWTAEELISRREAQTKAIEEKRASTFYIHDKSTGELAGVMGANTINTRDRNAIVGIILWKKYWSGGYGTEALYELMRGLFEDLKMHKILYETAQHNVLMRKFLEQTCGVPLAYVRKEEVWCQATNKWVDLWQYEIFEHDWPRISAILLENLRRGAAKHAAKA</sequence>
<dbReference type="InterPro" id="IPR051531">
    <property type="entry name" value="N-acetyltransferase"/>
</dbReference>